<gene>
    <name evidence="2" type="ORF">GCM10011389_26070</name>
</gene>
<evidence type="ECO:0000313" key="2">
    <source>
        <dbReference type="EMBL" id="GGD17108.1"/>
    </source>
</evidence>
<dbReference type="RefSeq" id="WP_188654440.1">
    <property type="nucleotide sequence ID" value="NZ_BMIN01000011.1"/>
</dbReference>
<comment type="caution">
    <text evidence="2">The sequence shown here is derived from an EMBL/GenBank/DDBJ whole genome shotgun (WGS) entry which is preliminary data.</text>
</comment>
<keyword evidence="1" id="KW-0812">Transmembrane</keyword>
<reference evidence="3" key="1">
    <citation type="journal article" date="2019" name="Int. J. Syst. Evol. Microbiol.">
        <title>The Global Catalogue of Microorganisms (GCM) 10K type strain sequencing project: providing services to taxonomists for standard genome sequencing and annotation.</title>
        <authorList>
            <consortium name="The Broad Institute Genomics Platform"/>
            <consortium name="The Broad Institute Genome Sequencing Center for Infectious Disease"/>
            <person name="Wu L."/>
            <person name="Ma J."/>
        </authorList>
    </citation>
    <scope>NUCLEOTIDE SEQUENCE [LARGE SCALE GENOMIC DNA]</scope>
    <source>
        <strain evidence="3">CGMCC 1.15353</strain>
    </source>
</reference>
<proteinExistence type="predicted"/>
<sequence>MKNRLIMGLSFLSIGIWIVVILLLMFPSEESAIGQHSERVPSALQMKSSDELPSLVSYYEALNIEEVNEKYERKWEEKGLTRSWANEWSEDGTFAIDDLLTKLDIK</sequence>
<feature type="transmembrane region" description="Helical" evidence="1">
    <location>
        <begin position="6"/>
        <end position="26"/>
    </location>
</feature>
<organism evidence="2 3">
    <name type="scientific">Pontibacillus salipaludis</name>
    <dbReference type="NCBI Taxonomy" id="1697394"/>
    <lineage>
        <taxon>Bacteria</taxon>
        <taxon>Bacillati</taxon>
        <taxon>Bacillota</taxon>
        <taxon>Bacilli</taxon>
        <taxon>Bacillales</taxon>
        <taxon>Bacillaceae</taxon>
        <taxon>Pontibacillus</taxon>
    </lineage>
</organism>
<keyword evidence="3" id="KW-1185">Reference proteome</keyword>
<dbReference type="EMBL" id="BMIN01000011">
    <property type="protein sequence ID" value="GGD17108.1"/>
    <property type="molecule type" value="Genomic_DNA"/>
</dbReference>
<accession>A0ABQ1Q707</accession>
<protein>
    <submittedName>
        <fullName evidence="2">Uncharacterized protein</fullName>
    </submittedName>
</protein>
<name>A0ABQ1Q707_9BACI</name>
<evidence type="ECO:0000313" key="3">
    <source>
        <dbReference type="Proteomes" id="UP000642571"/>
    </source>
</evidence>
<keyword evidence="1" id="KW-0472">Membrane</keyword>
<dbReference type="Proteomes" id="UP000642571">
    <property type="component" value="Unassembled WGS sequence"/>
</dbReference>
<evidence type="ECO:0000256" key="1">
    <source>
        <dbReference type="SAM" id="Phobius"/>
    </source>
</evidence>
<keyword evidence="1" id="KW-1133">Transmembrane helix</keyword>